<evidence type="ECO:0000313" key="1">
    <source>
        <dbReference type="EMBL" id="NMQ18576.1"/>
    </source>
</evidence>
<accession>A0ABX1TKS2</accession>
<keyword evidence="2" id="KW-1185">Reference proteome</keyword>
<dbReference type="Proteomes" id="UP000760480">
    <property type="component" value="Unassembled WGS sequence"/>
</dbReference>
<comment type="caution">
    <text evidence="1">The sequence shown here is derived from an EMBL/GenBank/DDBJ whole genome shotgun (WGS) entry which is preliminary data.</text>
</comment>
<dbReference type="InterPro" id="IPR011990">
    <property type="entry name" value="TPR-like_helical_dom_sf"/>
</dbReference>
<dbReference type="Gene3D" id="1.25.40.10">
    <property type="entry name" value="Tetratricopeptide repeat domain"/>
    <property type="match status" value="1"/>
</dbReference>
<gene>
    <name evidence="1" type="ORF">E4P82_04795</name>
</gene>
<dbReference type="EMBL" id="SPMZ01000014">
    <property type="protein sequence ID" value="NMQ18576.1"/>
    <property type="molecule type" value="Genomic_DNA"/>
</dbReference>
<proteinExistence type="predicted"/>
<protein>
    <recommendedName>
        <fullName evidence="3">Sel1 repeat family protein</fullName>
    </recommendedName>
</protein>
<organism evidence="1 2">
    <name type="scientific">Candidatus Competibacter phosphatis</name>
    <dbReference type="NCBI Taxonomy" id="221280"/>
    <lineage>
        <taxon>Bacteria</taxon>
        <taxon>Pseudomonadati</taxon>
        <taxon>Pseudomonadota</taxon>
        <taxon>Gammaproteobacteria</taxon>
        <taxon>Candidatus Competibacteraceae</taxon>
        <taxon>Candidatus Competibacter</taxon>
    </lineage>
</organism>
<sequence>MTWLRRGFFYQEAASAGSVEAMVAVGKTYDPVILDQLEIKGFHPDPVKAAEWYLQAKDKAADPQSIERLEALRNWLSNSSVLGESEMSNLKRLLY</sequence>
<reference evidence="1 2" key="1">
    <citation type="submission" date="2019-03" db="EMBL/GenBank/DDBJ databases">
        <title>Metabolic reconstructions from genomes of highly enriched 'Candidatus Accumulibacter' and 'Candidatus Competibacter' bioreactor populations.</title>
        <authorList>
            <person name="Annavajhala M.K."/>
            <person name="Welles L."/>
            <person name="Abbas B."/>
            <person name="Sorokin D."/>
            <person name="Park H."/>
            <person name="Van Loosdrecht M."/>
            <person name="Chandran K."/>
        </authorList>
    </citation>
    <scope>NUCLEOTIDE SEQUENCE [LARGE SCALE GENOMIC DNA]</scope>
    <source>
        <strain evidence="1 2">SBR_G</strain>
    </source>
</reference>
<name>A0ABX1TKS2_9GAMM</name>
<dbReference type="RefSeq" id="WP_169247834.1">
    <property type="nucleotide sequence ID" value="NZ_SPMZ01000014.1"/>
</dbReference>
<evidence type="ECO:0008006" key="3">
    <source>
        <dbReference type="Google" id="ProtNLM"/>
    </source>
</evidence>
<evidence type="ECO:0000313" key="2">
    <source>
        <dbReference type="Proteomes" id="UP000760480"/>
    </source>
</evidence>